<dbReference type="PANTHER" id="PTHR38839:SF6">
    <property type="entry name" value="TRANSCRIPTIONAL REGULATOR WHIB1"/>
    <property type="match status" value="1"/>
</dbReference>
<feature type="domain" description="Death" evidence="13">
    <location>
        <begin position="104"/>
        <end position="162"/>
    </location>
</feature>
<dbReference type="HAMAP" id="MF_01479">
    <property type="entry name" value="WhiB"/>
    <property type="match status" value="1"/>
</dbReference>
<evidence type="ECO:0000256" key="9">
    <source>
        <dbReference type="ARBA" id="ARBA00023157"/>
    </source>
</evidence>
<feature type="binding site" evidence="11">
    <location>
        <position position="50"/>
    </location>
    <ligand>
        <name>[4Fe-4S] cluster</name>
        <dbReference type="ChEBI" id="CHEBI:49883"/>
    </ligand>
</feature>
<feature type="compositionally biased region" description="Basic residues" evidence="12">
    <location>
        <begin position="74"/>
        <end position="88"/>
    </location>
</feature>
<dbReference type="PANTHER" id="PTHR38839">
    <property type="entry name" value="TRANSCRIPTIONAL REGULATOR WHID-RELATED"/>
    <property type="match status" value="1"/>
</dbReference>
<keyword evidence="10 11" id="KW-0804">Transcription</keyword>
<keyword evidence="8 11" id="KW-0238">DNA-binding</keyword>
<feature type="binding site" evidence="11">
    <location>
        <position position="12"/>
    </location>
    <ligand>
        <name>[4Fe-4S] cluster</name>
        <dbReference type="ChEBI" id="CHEBI:49883"/>
    </ligand>
</feature>
<evidence type="ECO:0000256" key="7">
    <source>
        <dbReference type="ARBA" id="ARBA00023015"/>
    </source>
</evidence>
<comment type="PTM">
    <text evidence="11">The Fe-S cluster can be nitrosylated by nitric oxide (NO).</text>
</comment>
<dbReference type="PROSITE" id="PS51674">
    <property type="entry name" value="4FE4S_WBL"/>
    <property type="match status" value="1"/>
</dbReference>
<keyword evidence="5 11" id="KW-0408">Iron</keyword>
<evidence type="ECO:0000256" key="3">
    <source>
        <dbReference type="ARBA" id="ARBA00022485"/>
    </source>
</evidence>
<evidence type="ECO:0000256" key="11">
    <source>
        <dbReference type="HAMAP-Rule" id="MF_01479"/>
    </source>
</evidence>
<evidence type="ECO:0000256" key="12">
    <source>
        <dbReference type="SAM" id="MobiDB-lite"/>
    </source>
</evidence>
<evidence type="ECO:0000313" key="15">
    <source>
        <dbReference type="EMBL" id="MDP9828074.1"/>
    </source>
</evidence>
<keyword evidence="7 11" id="KW-0805">Transcription regulation</keyword>
<comment type="subcellular location">
    <subcellularLocation>
        <location evidence="1 11">Cytoplasm</location>
    </subcellularLocation>
</comment>
<name>A0ABT9P6L8_9ACTN</name>
<feature type="compositionally biased region" description="Low complexity" evidence="12">
    <location>
        <begin position="89"/>
        <end position="101"/>
    </location>
</feature>
<keyword evidence="9 11" id="KW-1015">Disulfide bond</keyword>
<evidence type="ECO:0000256" key="5">
    <source>
        <dbReference type="ARBA" id="ARBA00023004"/>
    </source>
</evidence>
<evidence type="ECO:0000256" key="6">
    <source>
        <dbReference type="ARBA" id="ARBA00023014"/>
    </source>
</evidence>
<feature type="binding site" evidence="11">
    <location>
        <position position="44"/>
    </location>
    <ligand>
        <name>[4Fe-4S] cluster</name>
        <dbReference type="ChEBI" id="CHEBI:49883"/>
    </ligand>
</feature>
<evidence type="ECO:0000256" key="2">
    <source>
        <dbReference type="ARBA" id="ARBA00006597"/>
    </source>
</evidence>
<dbReference type="Pfam" id="PF02467">
    <property type="entry name" value="Whib"/>
    <property type="match status" value="1"/>
</dbReference>
<accession>A0ABT9P6L8</accession>
<organism evidence="15 16">
    <name type="scientific">Kineosporia succinea</name>
    <dbReference type="NCBI Taxonomy" id="84632"/>
    <lineage>
        <taxon>Bacteria</taxon>
        <taxon>Bacillati</taxon>
        <taxon>Actinomycetota</taxon>
        <taxon>Actinomycetes</taxon>
        <taxon>Kineosporiales</taxon>
        <taxon>Kineosporiaceae</taxon>
        <taxon>Kineosporia</taxon>
    </lineage>
</organism>
<gene>
    <name evidence="11" type="primary">whiB</name>
    <name evidence="15" type="ORF">J2S57_003823</name>
</gene>
<evidence type="ECO:0000313" key="16">
    <source>
        <dbReference type="Proteomes" id="UP001235712"/>
    </source>
</evidence>
<dbReference type="PROSITE" id="PS50017">
    <property type="entry name" value="DEATH_DOMAIN"/>
    <property type="match status" value="1"/>
</dbReference>
<dbReference type="Proteomes" id="UP001235712">
    <property type="component" value="Unassembled WGS sequence"/>
</dbReference>
<evidence type="ECO:0000256" key="8">
    <source>
        <dbReference type="ARBA" id="ARBA00023125"/>
    </source>
</evidence>
<keyword evidence="16" id="KW-1185">Reference proteome</keyword>
<dbReference type="EMBL" id="JAUSQZ010000001">
    <property type="protein sequence ID" value="MDP9828074.1"/>
    <property type="molecule type" value="Genomic_DNA"/>
</dbReference>
<keyword evidence="6 11" id="KW-0411">Iron-sulfur</keyword>
<dbReference type="InterPro" id="IPR000488">
    <property type="entry name" value="Death_dom"/>
</dbReference>
<protein>
    <recommendedName>
        <fullName evidence="11">Transcriptional regulator WhiB</fullName>
    </recommendedName>
</protein>
<evidence type="ECO:0000256" key="4">
    <source>
        <dbReference type="ARBA" id="ARBA00022723"/>
    </source>
</evidence>
<evidence type="ECO:0000256" key="10">
    <source>
        <dbReference type="ARBA" id="ARBA00023163"/>
    </source>
</evidence>
<evidence type="ECO:0000256" key="1">
    <source>
        <dbReference type="ARBA" id="ARBA00004496"/>
    </source>
</evidence>
<keyword evidence="3 11" id="KW-0004">4Fe-4S</keyword>
<comment type="function">
    <text evidence="11">Acts as a transcriptional regulator. Probably redox-responsive. The apo- but not holo-form probably binds DNA.</text>
</comment>
<proteinExistence type="inferred from homology"/>
<evidence type="ECO:0000259" key="14">
    <source>
        <dbReference type="PROSITE" id="PS51674"/>
    </source>
</evidence>
<comment type="PTM">
    <text evidence="11">Upon Fe-S cluster removal intramolecular disulfide bonds are formed.</text>
</comment>
<feature type="region of interest" description="Disordered" evidence="12">
    <location>
        <begin position="65"/>
        <end position="101"/>
    </location>
</feature>
<reference evidence="15 16" key="1">
    <citation type="submission" date="2023-07" db="EMBL/GenBank/DDBJ databases">
        <title>Sequencing the genomes of 1000 actinobacteria strains.</title>
        <authorList>
            <person name="Klenk H.-P."/>
        </authorList>
    </citation>
    <scope>NUCLEOTIDE SEQUENCE [LARGE SCALE GENOMIC DNA]</scope>
    <source>
        <strain evidence="15 16">DSM 44388</strain>
    </source>
</reference>
<dbReference type="InterPro" id="IPR003482">
    <property type="entry name" value="Whib"/>
</dbReference>
<comment type="cofactor">
    <cofactor evidence="11">
        <name>[4Fe-4S] cluster</name>
        <dbReference type="ChEBI" id="CHEBI:49883"/>
    </cofactor>
    <text evidence="11">Binds 1 [4Fe-4S] cluster per subunit. Following nitrosylation of the [4Fe-4S] cluster binds 1 [4Fe-8(NO)] cluster per subunit.</text>
</comment>
<sequence length="162" mass="17571">MSGPAWQHDGACIDEDPELFFPIGSTGPAIQQIEEAKAVCHLRCPVRLTCLNWALETRQEHGVWGGLSEDERRSLKRRETRAGRKPKVKATPTAPPRTSVSADAARDALVAARSTGLTWPQIGGRAGMDTSAVRLIAIGGRPTILAETERRILSVWAPKAGR</sequence>
<comment type="similarity">
    <text evidence="2 11">Belongs to the WhiB family.</text>
</comment>
<dbReference type="InterPro" id="IPR034768">
    <property type="entry name" value="4FE4S_WBL"/>
</dbReference>
<feature type="binding site" evidence="11">
    <location>
        <position position="40"/>
    </location>
    <ligand>
        <name>[4Fe-4S] cluster</name>
        <dbReference type="ChEBI" id="CHEBI:49883"/>
    </ligand>
</feature>
<feature type="domain" description="4Fe-4S Wbl-type" evidence="14">
    <location>
        <begin position="11"/>
        <end position="74"/>
    </location>
</feature>
<evidence type="ECO:0000259" key="13">
    <source>
        <dbReference type="PROSITE" id="PS50017"/>
    </source>
</evidence>
<keyword evidence="11" id="KW-0963">Cytoplasm</keyword>
<comment type="caution">
    <text evidence="15">The sequence shown here is derived from an EMBL/GenBank/DDBJ whole genome shotgun (WGS) entry which is preliminary data.</text>
</comment>
<keyword evidence="4 11" id="KW-0479">Metal-binding</keyword>